<dbReference type="AlphaFoldDB" id="A0A1B9HXR0"/>
<organism evidence="3">
    <name type="scientific">Kwoniella pini CBS 10737</name>
    <dbReference type="NCBI Taxonomy" id="1296096"/>
    <lineage>
        <taxon>Eukaryota</taxon>
        <taxon>Fungi</taxon>
        <taxon>Dikarya</taxon>
        <taxon>Basidiomycota</taxon>
        <taxon>Agaricomycotina</taxon>
        <taxon>Tremellomycetes</taxon>
        <taxon>Tremellales</taxon>
        <taxon>Cryptococcaceae</taxon>
        <taxon>Kwoniella</taxon>
    </lineage>
</organism>
<dbReference type="CDD" id="cd09917">
    <property type="entry name" value="F-box_SF"/>
    <property type="match status" value="1"/>
</dbReference>
<evidence type="ECO:0000259" key="2">
    <source>
        <dbReference type="PROSITE" id="PS50181"/>
    </source>
</evidence>
<feature type="domain" description="F-box" evidence="2">
    <location>
        <begin position="57"/>
        <end position="107"/>
    </location>
</feature>
<dbReference type="Proteomes" id="UP000094020">
    <property type="component" value="Chromosome 11"/>
</dbReference>
<gene>
    <name evidence="3" type="ORF">I206_05932</name>
    <name evidence="4" type="ORF">I206_107599</name>
</gene>
<reference evidence="3" key="3">
    <citation type="submission" date="2016-07" db="EMBL/GenBank/DDBJ databases">
        <title>Evolution of pathogenesis and genome organization in the Tremellales.</title>
        <authorList>
            <person name="Cuomo C."/>
            <person name="Litvintseva A."/>
            <person name="Heitman J."/>
            <person name="Chen Y."/>
            <person name="Sun S."/>
            <person name="Springer D."/>
            <person name="Dromer F."/>
            <person name="Young S."/>
            <person name="Zeng Q."/>
            <person name="Chapman S."/>
            <person name="Gujja S."/>
            <person name="Saif S."/>
            <person name="Birren B."/>
        </authorList>
    </citation>
    <scope>NUCLEOTIDE SEQUENCE</scope>
    <source>
        <strain evidence="3">CBS 10737</strain>
    </source>
</reference>
<feature type="region of interest" description="Disordered" evidence="1">
    <location>
        <begin position="10"/>
        <end position="45"/>
    </location>
</feature>
<keyword evidence="5" id="KW-1185">Reference proteome</keyword>
<feature type="region of interest" description="Disordered" evidence="1">
    <location>
        <begin position="622"/>
        <end position="642"/>
    </location>
</feature>
<dbReference type="PROSITE" id="PS50181">
    <property type="entry name" value="FBOX"/>
    <property type="match status" value="1"/>
</dbReference>
<evidence type="ECO:0000256" key="1">
    <source>
        <dbReference type="SAM" id="MobiDB-lite"/>
    </source>
</evidence>
<evidence type="ECO:0000313" key="5">
    <source>
        <dbReference type="Proteomes" id="UP000094020"/>
    </source>
</evidence>
<dbReference type="InterPro" id="IPR036047">
    <property type="entry name" value="F-box-like_dom_sf"/>
</dbReference>
<reference evidence="4" key="2">
    <citation type="submission" date="2013-07" db="EMBL/GenBank/DDBJ databases">
        <authorList>
            <consortium name="The Broad Institute Genome Sequencing Platform"/>
            <person name="Cuomo C."/>
            <person name="Litvintseva A."/>
            <person name="Chen Y."/>
            <person name="Heitman J."/>
            <person name="Sun S."/>
            <person name="Springer D."/>
            <person name="Dromer F."/>
            <person name="Young S.K."/>
            <person name="Zeng Q."/>
            <person name="Gargeya S."/>
            <person name="Fitzgerald M."/>
            <person name="Abouelleil A."/>
            <person name="Alvarado L."/>
            <person name="Berlin A.M."/>
            <person name="Chapman S.B."/>
            <person name="Dewar J."/>
            <person name="Goldberg J."/>
            <person name="Griggs A."/>
            <person name="Gujja S."/>
            <person name="Hansen M."/>
            <person name="Howarth C."/>
            <person name="Imamovic A."/>
            <person name="Larimer J."/>
            <person name="McCowan C."/>
            <person name="Murphy C."/>
            <person name="Pearson M."/>
            <person name="Priest M."/>
            <person name="Roberts A."/>
            <person name="Saif S."/>
            <person name="Shea T."/>
            <person name="Sykes S."/>
            <person name="Wortman J."/>
            <person name="Nusbaum C."/>
            <person name="Birren B."/>
        </authorList>
    </citation>
    <scope>NUCLEOTIDE SEQUENCE</scope>
    <source>
        <strain evidence="4">CBS 10737</strain>
    </source>
</reference>
<dbReference type="GeneID" id="30174301"/>
<reference evidence="3" key="1">
    <citation type="submission" date="2013-07" db="EMBL/GenBank/DDBJ databases">
        <title>The Genome Sequence of Cryptococcus pinus CBS10737.</title>
        <authorList>
            <consortium name="The Broad Institute Genome Sequencing Platform"/>
            <person name="Cuomo C."/>
            <person name="Litvintseva A."/>
            <person name="Chen Y."/>
            <person name="Heitman J."/>
            <person name="Sun S."/>
            <person name="Springer D."/>
            <person name="Dromer F."/>
            <person name="Young S.K."/>
            <person name="Zeng Q."/>
            <person name="Gargeya S."/>
            <person name="Fitzgerald M."/>
            <person name="Abouelleil A."/>
            <person name="Alvarado L."/>
            <person name="Berlin A.M."/>
            <person name="Chapman S.B."/>
            <person name="Dewar J."/>
            <person name="Goldberg J."/>
            <person name="Griggs A."/>
            <person name="Gujja S."/>
            <person name="Hansen M."/>
            <person name="Howarth C."/>
            <person name="Imamovic A."/>
            <person name="Larimer J."/>
            <person name="McCowan C."/>
            <person name="Murphy C."/>
            <person name="Pearson M."/>
            <person name="Priest M."/>
            <person name="Roberts A."/>
            <person name="Saif S."/>
            <person name="Shea T."/>
            <person name="Sykes S."/>
            <person name="Wortman J."/>
            <person name="Nusbaum C."/>
            <person name="Birren B."/>
        </authorList>
    </citation>
    <scope>NUCLEOTIDE SEQUENCE [LARGE SCALE GENOMIC DNA]</scope>
    <source>
        <strain evidence="3">CBS 10737</strain>
    </source>
</reference>
<evidence type="ECO:0000313" key="4">
    <source>
        <dbReference type="EMBL" id="WWC73627.1"/>
    </source>
</evidence>
<reference evidence="4" key="4">
    <citation type="submission" date="2024-02" db="EMBL/GenBank/DDBJ databases">
        <title>Comparative genomics of Cryptococcus and Kwoniella reveals pathogenesis evolution and contrasting modes of karyotype evolution via chromosome fusion or intercentromeric recombination.</title>
        <authorList>
            <person name="Coelho M.A."/>
            <person name="David-Palma M."/>
            <person name="Shea T."/>
            <person name="Bowers K."/>
            <person name="McGinley-Smith S."/>
            <person name="Mohammad A.W."/>
            <person name="Gnirke A."/>
            <person name="Yurkov A.M."/>
            <person name="Nowrousian M."/>
            <person name="Sun S."/>
            <person name="Cuomo C.A."/>
            <person name="Heitman J."/>
        </authorList>
    </citation>
    <scope>NUCLEOTIDE SEQUENCE</scope>
    <source>
        <strain evidence="4">CBS 10737</strain>
    </source>
</reference>
<feature type="compositionally biased region" description="Low complexity" evidence="1">
    <location>
        <begin position="622"/>
        <end position="633"/>
    </location>
</feature>
<sequence length="713" mass="81100">MSMLDRLRMRRASFKDSPSSTPSSSSSSSTTTSPGSGTYFTPNKVPLPYENPDKNGINWLFALPDELLERVFVGLDRITISRSFRVCKRINELLNNSIPISLSYTLQCNSLKLNPYSLLPLIEKPSHIPPSKAQLLYTLKERLTRLRNFKAKSKNSVKFKESEGRLYEYLEGVLLRNVPPSDDFVHTGRAIGKEVAVYELGKGNEWEDINETITDESSFQQNDIPVEVEESEADEYFEEDQLVNDIRKTHKFDFDMQDFAVDPGQDLFVVAEVRHPAHRQFSLHLHLLTLSTFQPHPKAAKHILDWPVNLVTRISSLGFQICDDGLYVLRNNNGGAKDHLVGWQWTTGRMAVTLKPPAVATFESFILLTPTSFLIPSVRTRLQPNSVIQDDLADPRDLLFSHHLHIYAFPPFSSTQPKEGESIPPAHTPTQIAIIDLPEFEIDLEEDLPPPRLTIRTDPPPRHTFPQYPIENIQQFVPDPTSGIIIIEFYCQPLQNHTKPHFVLFSLKKTFAAYLPAPTSPLLLQAFPRPAPVIKWESIAPKVRFIGPDEPEPSWVCYVYGSRYVSPYPHESDMSTSIRLYDFDPLRVRKELYSRKNSGFVGVEPQSPRGIVKRLMFGLSTSTTPLSSPGKSTTNKEETKYDGDKDGIHLITEETILKKKSPLKYEIKTGKELPFIFSENKVDGLVETVVLDGERLIIFDYQNDEEIMEILDF</sequence>
<dbReference type="EMBL" id="KI894014">
    <property type="protein sequence ID" value="OCF48065.1"/>
    <property type="molecule type" value="Genomic_DNA"/>
</dbReference>
<dbReference type="OrthoDB" id="3174109at2759"/>
<proteinExistence type="predicted"/>
<protein>
    <recommendedName>
        <fullName evidence="2">F-box domain-containing protein</fullName>
    </recommendedName>
</protein>
<dbReference type="SUPFAM" id="SSF81383">
    <property type="entry name" value="F-box domain"/>
    <property type="match status" value="1"/>
</dbReference>
<accession>A0A1B9HXR0</accession>
<name>A0A1B9HXR0_9TREE</name>
<feature type="compositionally biased region" description="Low complexity" evidence="1">
    <location>
        <begin position="17"/>
        <end position="38"/>
    </location>
</feature>
<dbReference type="RefSeq" id="XP_019009284.1">
    <property type="nucleotide sequence ID" value="XM_019157644.1"/>
</dbReference>
<dbReference type="EMBL" id="CP144529">
    <property type="protein sequence ID" value="WWC73627.1"/>
    <property type="molecule type" value="Genomic_DNA"/>
</dbReference>
<dbReference type="KEGG" id="kpin:30174301"/>
<evidence type="ECO:0000313" key="3">
    <source>
        <dbReference type="EMBL" id="OCF48065.1"/>
    </source>
</evidence>
<dbReference type="InterPro" id="IPR001810">
    <property type="entry name" value="F-box_dom"/>
</dbReference>